<dbReference type="RefSeq" id="WP_197647582.1">
    <property type="nucleotide sequence ID" value="NZ_JAEACP010000033.1"/>
</dbReference>
<organism evidence="11 12">
    <name type="scientific">Tabrizicola soli</name>
    <dbReference type="NCBI Taxonomy" id="2185115"/>
    <lineage>
        <taxon>Bacteria</taxon>
        <taxon>Pseudomonadati</taxon>
        <taxon>Pseudomonadota</taxon>
        <taxon>Alphaproteobacteria</taxon>
        <taxon>Rhodobacterales</taxon>
        <taxon>Paracoccaceae</taxon>
        <taxon>Tabrizicola</taxon>
    </lineage>
</organism>
<reference evidence="12" key="1">
    <citation type="journal article" date="2019" name="Int. J. Syst. Evol. Microbiol.">
        <title>The Global Catalogue of Microorganisms (GCM) 10K type strain sequencing project: providing services to taxonomists for standard genome sequencing and annotation.</title>
        <authorList>
            <consortium name="The Broad Institute Genomics Platform"/>
            <consortium name="The Broad Institute Genome Sequencing Center for Infectious Disease"/>
            <person name="Wu L."/>
            <person name="Ma J."/>
        </authorList>
    </citation>
    <scope>NUCLEOTIDE SEQUENCE [LARGE SCALE GENOMIC DNA]</scope>
    <source>
        <strain evidence="12">KCTC 62102</strain>
    </source>
</reference>
<evidence type="ECO:0000256" key="3">
    <source>
        <dbReference type="ARBA" id="ARBA00011048"/>
    </source>
</evidence>
<dbReference type="PANTHER" id="PTHR42917:SF2">
    <property type="entry name" value="2,4-DIENOYL-COA REDUCTASE [(2E)-ENOYL-COA-PRODUCING]"/>
    <property type="match status" value="1"/>
</dbReference>
<name>A0ABV7DZ00_9RHOB</name>
<keyword evidence="7" id="KW-0560">Oxidoreductase</keyword>
<dbReference type="Pfam" id="PF00724">
    <property type="entry name" value="Oxidored_FMN"/>
    <property type="match status" value="1"/>
</dbReference>
<evidence type="ECO:0000256" key="8">
    <source>
        <dbReference type="ARBA" id="ARBA00023004"/>
    </source>
</evidence>
<evidence type="ECO:0000256" key="9">
    <source>
        <dbReference type="ARBA" id="ARBA00023014"/>
    </source>
</evidence>
<evidence type="ECO:0000256" key="5">
    <source>
        <dbReference type="ARBA" id="ARBA00022643"/>
    </source>
</evidence>
<evidence type="ECO:0000256" key="7">
    <source>
        <dbReference type="ARBA" id="ARBA00023002"/>
    </source>
</evidence>
<keyword evidence="8" id="KW-0408">Iron</keyword>
<sequence>MPATFPNLFSPLTIRGREIRNRILSTGHQTWLAKGNVPGDDLIAYHEARARGGAGLIVNESARFHASTLGEAPELVILSDDAIPHYARLAAAVQRHGARIFGQLSHSGRVSRRMTDGMRGVVYAPSSVPENRFHTVPREMPTEMVAEIIEAAAQGARRYAEGGYDGVELMASHGLLFAQFLNPASNRREDIYGGSAENRLRPLKEALIGARKAVGDGVVLGLRISADEDDVGGLDQSTVIGICRQLAEEGLVDYINTTMGTMAALGGSIHVVPPMEIDTAYVAPRAAAIRAAVKVPVFVAGRINRPQIAEAVLAAGQADMCGMTRALIVDPDMPRKAMGGRADEIRACIGCNQACIGHFHAGNPISCIQNPVTGRERRFDPLPATPRARRVVVAGGGPGGMKAAVTAAEMGHQVLLAEAAPQLGGQALLAQMLPDRAEFGGLITNLQTELSLRQVEVRLNAPVDPAFLRASGAEAVILATGSAPVPAEVEGDGHLLEATEVLAGAANPGGRVVVADWRCDWIGPGIALLLAQKGHQVRLAVNGICAGQNLQQYVRDHWAGKLHKAGIEVIPYARLFGLDTDTAYFTHAASGAPIVLEGVDTIVRVAGNAPSNALEGQVHDLGLPFITVGDCTMARSAEEAIHDGYVATRRFLSDLTCARKDA</sequence>
<dbReference type="Gene3D" id="3.20.20.70">
    <property type="entry name" value="Aldolase class I"/>
    <property type="match status" value="1"/>
</dbReference>
<dbReference type="InterPro" id="IPR036188">
    <property type="entry name" value="FAD/NAD-bd_sf"/>
</dbReference>
<comment type="cofactor">
    <cofactor evidence="2">
        <name>[4Fe-4S] cluster</name>
        <dbReference type="ChEBI" id="CHEBI:49883"/>
    </cofactor>
</comment>
<dbReference type="Gene3D" id="3.50.50.60">
    <property type="entry name" value="FAD/NAD(P)-binding domain"/>
    <property type="match status" value="1"/>
</dbReference>
<keyword evidence="4" id="KW-0285">Flavoprotein</keyword>
<dbReference type="SUPFAM" id="SSF51905">
    <property type="entry name" value="FAD/NAD(P)-binding domain"/>
    <property type="match status" value="1"/>
</dbReference>
<evidence type="ECO:0000256" key="1">
    <source>
        <dbReference type="ARBA" id="ARBA00001917"/>
    </source>
</evidence>
<accession>A0ABV7DZ00</accession>
<keyword evidence="9" id="KW-0411">Iron-sulfur</keyword>
<comment type="cofactor">
    <cofactor evidence="1">
        <name>FMN</name>
        <dbReference type="ChEBI" id="CHEBI:58210"/>
    </cofactor>
</comment>
<dbReference type="EMBL" id="JBHRSM010000046">
    <property type="protein sequence ID" value="MFC3088025.1"/>
    <property type="molecule type" value="Genomic_DNA"/>
</dbReference>
<comment type="caution">
    <text evidence="11">The sequence shown here is derived from an EMBL/GenBank/DDBJ whole genome shotgun (WGS) entry which is preliminary data.</text>
</comment>
<dbReference type="Gene3D" id="3.40.50.720">
    <property type="entry name" value="NAD(P)-binding Rossmann-like Domain"/>
    <property type="match status" value="1"/>
</dbReference>
<keyword evidence="6" id="KW-0479">Metal-binding</keyword>
<dbReference type="PRINTS" id="PR00411">
    <property type="entry name" value="PNDRDTASEI"/>
</dbReference>
<protein>
    <submittedName>
        <fullName evidence="11">FAD-dependent oxidoreductase</fullName>
    </submittedName>
</protein>
<evidence type="ECO:0000259" key="10">
    <source>
        <dbReference type="Pfam" id="PF00724"/>
    </source>
</evidence>
<evidence type="ECO:0000256" key="6">
    <source>
        <dbReference type="ARBA" id="ARBA00022723"/>
    </source>
</evidence>
<evidence type="ECO:0000313" key="12">
    <source>
        <dbReference type="Proteomes" id="UP001595445"/>
    </source>
</evidence>
<evidence type="ECO:0000313" key="11">
    <source>
        <dbReference type="EMBL" id="MFC3088025.1"/>
    </source>
</evidence>
<keyword evidence="5" id="KW-0288">FMN</keyword>
<proteinExistence type="inferred from homology"/>
<dbReference type="Proteomes" id="UP001595445">
    <property type="component" value="Unassembled WGS sequence"/>
</dbReference>
<evidence type="ECO:0000256" key="4">
    <source>
        <dbReference type="ARBA" id="ARBA00022630"/>
    </source>
</evidence>
<evidence type="ECO:0000256" key="2">
    <source>
        <dbReference type="ARBA" id="ARBA00001966"/>
    </source>
</evidence>
<keyword evidence="12" id="KW-1185">Reference proteome</keyword>
<dbReference type="Pfam" id="PF12831">
    <property type="entry name" value="FAD_oxidored"/>
    <property type="match status" value="1"/>
</dbReference>
<dbReference type="SUPFAM" id="SSF51395">
    <property type="entry name" value="FMN-linked oxidoreductases"/>
    <property type="match status" value="1"/>
</dbReference>
<comment type="similarity">
    <text evidence="3">In the N-terminal section; belongs to the NADH:flavin oxidoreductase/NADH oxidase family.</text>
</comment>
<dbReference type="InterPro" id="IPR001155">
    <property type="entry name" value="OxRdtase_FMN_N"/>
</dbReference>
<dbReference type="PRINTS" id="PR00368">
    <property type="entry name" value="FADPNR"/>
</dbReference>
<gene>
    <name evidence="11" type="ORF">ACFOD6_18440</name>
</gene>
<dbReference type="PANTHER" id="PTHR42917">
    <property type="entry name" value="2,4-DIENOYL-COA REDUCTASE"/>
    <property type="match status" value="1"/>
</dbReference>
<dbReference type="InterPro" id="IPR013785">
    <property type="entry name" value="Aldolase_TIM"/>
</dbReference>
<dbReference type="SUPFAM" id="SSF51971">
    <property type="entry name" value="Nucleotide-binding domain"/>
    <property type="match status" value="1"/>
</dbReference>
<dbReference type="InterPro" id="IPR051793">
    <property type="entry name" value="NADH:flavin_oxidoreductase"/>
</dbReference>
<feature type="domain" description="NADH:flavin oxidoreductase/NADH oxidase N-terminal" evidence="10">
    <location>
        <begin position="8"/>
        <end position="344"/>
    </location>
</feature>